<dbReference type="Gene3D" id="3.40.50.80">
    <property type="entry name" value="Nucleotide-binding domain of ferredoxin-NADP reductase (FNR) module"/>
    <property type="match status" value="1"/>
</dbReference>
<evidence type="ECO:0000256" key="2">
    <source>
        <dbReference type="ARBA" id="ARBA00022630"/>
    </source>
</evidence>
<protein>
    <submittedName>
        <fullName evidence="10">Oxidoreductase</fullName>
    </submittedName>
</protein>
<organism evidence="10 11">
    <name type="scientific">Nocardia vermiculata</name>
    <dbReference type="NCBI Taxonomy" id="257274"/>
    <lineage>
        <taxon>Bacteria</taxon>
        <taxon>Bacillati</taxon>
        <taxon>Actinomycetota</taxon>
        <taxon>Actinomycetes</taxon>
        <taxon>Mycobacteriales</taxon>
        <taxon>Nocardiaceae</taxon>
        <taxon>Nocardia</taxon>
    </lineage>
</organism>
<dbReference type="InterPro" id="IPR036010">
    <property type="entry name" value="2Fe-2S_ferredoxin-like_sf"/>
</dbReference>
<dbReference type="InterPro" id="IPR012675">
    <property type="entry name" value="Beta-grasp_dom_sf"/>
</dbReference>
<dbReference type="InterPro" id="IPR017938">
    <property type="entry name" value="Riboflavin_synthase-like_b-brl"/>
</dbReference>
<dbReference type="InterPro" id="IPR006058">
    <property type="entry name" value="2Fe2S_fd_BS"/>
</dbReference>
<comment type="cofactor">
    <cofactor evidence="1">
        <name>FAD</name>
        <dbReference type="ChEBI" id="CHEBI:57692"/>
    </cofactor>
</comment>
<dbReference type="AlphaFoldDB" id="A0A846Y136"/>
<dbReference type="InterPro" id="IPR050415">
    <property type="entry name" value="MRET"/>
</dbReference>
<dbReference type="InterPro" id="IPR017927">
    <property type="entry name" value="FAD-bd_FR_type"/>
</dbReference>
<dbReference type="PROSITE" id="PS51085">
    <property type="entry name" value="2FE2S_FER_2"/>
    <property type="match status" value="1"/>
</dbReference>
<dbReference type="PROSITE" id="PS00197">
    <property type="entry name" value="2FE2S_FER_1"/>
    <property type="match status" value="1"/>
</dbReference>
<dbReference type="PROSITE" id="PS51384">
    <property type="entry name" value="FAD_FR"/>
    <property type="match status" value="1"/>
</dbReference>
<dbReference type="GO" id="GO:0046872">
    <property type="term" value="F:metal ion binding"/>
    <property type="evidence" value="ECO:0007669"/>
    <property type="project" value="UniProtKB-KW"/>
</dbReference>
<accession>A0A846Y136</accession>
<evidence type="ECO:0000313" key="10">
    <source>
        <dbReference type="EMBL" id="NKY51381.1"/>
    </source>
</evidence>
<keyword evidence="11" id="KW-1185">Reference proteome</keyword>
<dbReference type="SUPFAM" id="SSF54292">
    <property type="entry name" value="2Fe-2S ferredoxin-like"/>
    <property type="match status" value="1"/>
</dbReference>
<evidence type="ECO:0000256" key="6">
    <source>
        <dbReference type="ARBA" id="ARBA00023004"/>
    </source>
</evidence>
<dbReference type="PRINTS" id="PR00409">
    <property type="entry name" value="PHDIOXRDTASE"/>
</dbReference>
<dbReference type="InterPro" id="IPR039261">
    <property type="entry name" value="FNR_nucleotide-bd"/>
</dbReference>
<dbReference type="CDD" id="cd06185">
    <property type="entry name" value="PDR_like"/>
    <property type="match status" value="1"/>
</dbReference>
<dbReference type="EMBL" id="JAAXOP010000006">
    <property type="protein sequence ID" value="NKY51381.1"/>
    <property type="molecule type" value="Genomic_DNA"/>
</dbReference>
<evidence type="ECO:0000259" key="8">
    <source>
        <dbReference type="PROSITE" id="PS51085"/>
    </source>
</evidence>
<name>A0A846Y136_9NOCA</name>
<dbReference type="Gene3D" id="3.10.20.30">
    <property type="match status" value="1"/>
</dbReference>
<dbReference type="Gene3D" id="2.40.30.10">
    <property type="entry name" value="Translation factors"/>
    <property type="match status" value="1"/>
</dbReference>
<keyword evidence="5" id="KW-0560">Oxidoreductase</keyword>
<dbReference type="PANTHER" id="PTHR47354">
    <property type="entry name" value="NADH OXIDOREDUCTASE HCR"/>
    <property type="match status" value="1"/>
</dbReference>
<evidence type="ECO:0000313" key="11">
    <source>
        <dbReference type="Proteomes" id="UP000565711"/>
    </source>
</evidence>
<evidence type="ECO:0000256" key="3">
    <source>
        <dbReference type="ARBA" id="ARBA00022714"/>
    </source>
</evidence>
<dbReference type="RefSeq" id="WP_067880221.1">
    <property type="nucleotide sequence ID" value="NZ_JAAXOP010000006.1"/>
</dbReference>
<dbReference type="Pfam" id="PF00175">
    <property type="entry name" value="NAD_binding_1"/>
    <property type="match status" value="1"/>
</dbReference>
<dbReference type="InterPro" id="IPR001433">
    <property type="entry name" value="OxRdtase_FAD/NAD-bd"/>
</dbReference>
<evidence type="ECO:0000256" key="5">
    <source>
        <dbReference type="ARBA" id="ARBA00023002"/>
    </source>
</evidence>
<evidence type="ECO:0000256" key="7">
    <source>
        <dbReference type="ARBA" id="ARBA00023014"/>
    </source>
</evidence>
<reference evidence="10 11" key="1">
    <citation type="submission" date="2020-04" db="EMBL/GenBank/DDBJ databases">
        <title>MicrobeNet Type strains.</title>
        <authorList>
            <person name="Nicholson A.C."/>
        </authorList>
    </citation>
    <scope>NUCLEOTIDE SEQUENCE [LARGE SCALE GENOMIC DNA]</scope>
    <source>
        <strain evidence="10 11">JCM 12354</strain>
    </source>
</reference>
<dbReference type="GO" id="GO:0051537">
    <property type="term" value="F:2 iron, 2 sulfur cluster binding"/>
    <property type="evidence" value="ECO:0007669"/>
    <property type="project" value="UniProtKB-KW"/>
</dbReference>
<dbReference type="PANTHER" id="PTHR47354:SF1">
    <property type="entry name" value="CARNITINE MONOOXYGENASE REDUCTASE SUBUNIT"/>
    <property type="match status" value="1"/>
</dbReference>
<comment type="caution">
    <text evidence="10">The sequence shown here is derived from an EMBL/GenBank/DDBJ whole genome shotgun (WGS) entry which is preliminary data.</text>
</comment>
<proteinExistence type="predicted"/>
<dbReference type="SUPFAM" id="SSF52343">
    <property type="entry name" value="Ferredoxin reductase-like, C-terminal NADP-linked domain"/>
    <property type="match status" value="1"/>
</dbReference>
<keyword evidence="3" id="KW-0001">2Fe-2S</keyword>
<feature type="domain" description="2Fe-2S ferredoxin-type" evidence="8">
    <location>
        <begin position="229"/>
        <end position="316"/>
    </location>
</feature>
<sequence length="316" mass="34195">MNDSAELQVVVAGRQTIALDVVEFELRTPGGEELPPWEPGAHIDVITGTGIVRQYSLCGDPQDRTCYRIAVLREKGGRGGSVWLHEQLRAGDRIGISSARNHFRLRSAPHYLFLAGGIGITPLLPMIRQIAAEGAPWSLYYGGRTRASMSYGDELREFGGGRVRLLPFDDCGLIDLDSALTKAGPQAHVYCCGPEPLIRAVEEACARRAMPLRTERFTPKHVEAPGADTSFTVRIASTGADLVVPAGRSIVDVLVEADVDILTSCEEGTCGTCEIAVLAGRPDHRDSVLTEEEQAASDRILPCVSRSHTPQLILDL</sequence>
<dbReference type="SUPFAM" id="SSF63380">
    <property type="entry name" value="Riboflavin synthase domain-like"/>
    <property type="match status" value="1"/>
</dbReference>
<evidence type="ECO:0000256" key="4">
    <source>
        <dbReference type="ARBA" id="ARBA00022723"/>
    </source>
</evidence>
<dbReference type="Proteomes" id="UP000565711">
    <property type="component" value="Unassembled WGS sequence"/>
</dbReference>
<keyword evidence="6" id="KW-0408">Iron</keyword>
<feature type="domain" description="FAD-binding FR-type" evidence="9">
    <location>
        <begin position="4"/>
        <end position="106"/>
    </location>
</feature>
<dbReference type="CDD" id="cd00207">
    <property type="entry name" value="fer2"/>
    <property type="match status" value="1"/>
</dbReference>
<dbReference type="InterPro" id="IPR001041">
    <property type="entry name" value="2Fe-2S_ferredoxin-type"/>
</dbReference>
<evidence type="ECO:0000256" key="1">
    <source>
        <dbReference type="ARBA" id="ARBA00001974"/>
    </source>
</evidence>
<keyword evidence="2" id="KW-0285">Flavoprotein</keyword>
<evidence type="ECO:0000259" key="9">
    <source>
        <dbReference type="PROSITE" id="PS51384"/>
    </source>
</evidence>
<gene>
    <name evidence="10" type="ORF">HGA08_14240</name>
</gene>
<dbReference type="GO" id="GO:0016491">
    <property type="term" value="F:oxidoreductase activity"/>
    <property type="evidence" value="ECO:0007669"/>
    <property type="project" value="UniProtKB-KW"/>
</dbReference>
<keyword evidence="7" id="KW-0411">Iron-sulfur</keyword>
<dbReference type="Pfam" id="PF00111">
    <property type="entry name" value="Fer2"/>
    <property type="match status" value="1"/>
</dbReference>
<keyword evidence="4" id="KW-0479">Metal-binding</keyword>